<keyword evidence="3" id="KW-0295">Fungicide</keyword>
<proteinExistence type="inferred from homology"/>
<reference evidence="7 8" key="1">
    <citation type="submission" date="2021-02" db="EMBL/GenBank/DDBJ databases">
        <title>Plant Genome Project.</title>
        <authorList>
            <person name="Zhang R.-G."/>
        </authorList>
    </citation>
    <scope>NUCLEOTIDE SEQUENCE [LARGE SCALE GENOMIC DNA]</scope>
    <source>
        <tissue evidence="7">Leaves</tissue>
    </source>
</reference>
<gene>
    <name evidence="7" type="ORF">JRO89_XS12G0142800</name>
</gene>
<comment type="caution">
    <text evidence="7">The sequence shown here is derived from an EMBL/GenBank/DDBJ whole genome shotgun (WGS) entry which is preliminary data.</text>
</comment>
<sequence length="85" mass="9523">MRIFSMFIIPLLLLLASVDCICITALAIHGVDAARIPEHTCHKEIDSKKCDLQKCIQECSEEPNGVGECKQSICFCTYYCKNPPM</sequence>
<evidence type="ECO:0000256" key="4">
    <source>
        <dbReference type="ARBA" id="ARBA00022821"/>
    </source>
</evidence>
<evidence type="ECO:0000313" key="8">
    <source>
        <dbReference type="Proteomes" id="UP000827721"/>
    </source>
</evidence>
<evidence type="ECO:0000256" key="5">
    <source>
        <dbReference type="ARBA" id="ARBA00023157"/>
    </source>
</evidence>
<protein>
    <submittedName>
        <fullName evidence="7">Uncharacterized protein</fullName>
    </submittedName>
</protein>
<dbReference type="InterPro" id="IPR010851">
    <property type="entry name" value="DEFL"/>
</dbReference>
<organism evidence="7 8">
    <name type="scientific">Xanthoceras sorbifolium</name>
    <dbReference type="NCBI Taxonomy" id="99658"/>
    <lineage>
        <taxon>Eukaryota</taxon>
        <taxon>Viridiplantae</taxon>
        <taxon>Streptophyta</taxon>
        <taxon>Embryophyta</taxon>
        <taxon>Tracheophyta</taxon>
        <taxon>Spermatophyta</taxon>
        <taxon>Magnoliopsida</taxon>
        <taxon>eudicotyledons</taxon>
        <taxon>Gunneridae</taxon>
        <taxon>Pentapetalae</taxon>
        <taxon>rosids</taxon>
        <taxon>malvids</taxon>
        <taxon>Sapindales</taxon>
        <taxon>Sapindaceae</taxon>
        <taxon>Xanthoceroideae</taxon>
        <taxon>Xanthoceras</taxon>
    </lineage>
</organism>
<keyword evidence="6" id="KW-0732">Signal</keyword>
<evidence type="ECO:0000256" key="6">
    <source>
        <dbReference type="SAM" id="SignalP"/>
    </source>
</evidence>
<comment type="similarity">
    <text evidence="1">Belongs to the DEFL family.</text>
</comment>
<feature type="chain" id="PRO_5045514736" evidence="6">
    <location>
        <begin position="21"/>
        <end position="85"/>
    </location>
</feature>
<evidence type="ECO:0000256" key="3">
    <source>
        <dbReference type="ARBA" id="ARBA00022577"/>
    </source>
</evidence>
<keyword evidence="8" id="KW-1185">Reference proteome</keyword>
<keyword evidence="2" id="KW-0929">Antimicrobial</keyword>
<feature type="signal peptide" evidence="6">
    <location>
        <begin position="1"/>
        <end position="20"/>
    </location>
</feature>
<dbReference type="EMBL" id="JAFEMO010000012">
    <property type="protein sequence ID" value="KAH7554247.1"/>
    <property type="molecule type" value="Genomic_DNA"/>
</dbReference>
<keyword evidence="4" id="KW-0611">Plant defense</keyword>
<name>A0ABQ8HCN2_9ROSI</name>
<dbReference type="PANTHER" id="PTHR33830:SF34">
    <property type="entry name" value="KNOTTIN SCORPION TOXIN-LIKE DOMAIN-CONTAINING PROTEIN"/>
    <property type="match status" value="1"/>
</dbReference>
<dbReference type="Proteomes" id="UP000827721">
    <property type="component" value="Unassembled WGS sequence"/>
</dbReference>
<evidence type="ECO:0000256" key="1">
    <source>
        <dbReference type="ARBA" id="ARBA00006722"/>
    </source>
</evidence>
<evidence type="ECO:0000313" key="7">
    <source>
        <dbReference type="EMBL" id="KAH7554247.1"/>
    </source>
</evidence>
<keyword evidence="5" id="KW-1015">Disulfide bond</keyword>
<evidence type="ECO:0000256" key="2">
    <source>
        <dbReference type="ARBA" id="ARBA00022529"/>
    </source>
</evidence>
<dbReference type="PANTHER" id="PTHR33830">
    <property type="entry name" value="DEFENSIN-LIKE PROTEIN 184-RELATED"/>
    <property type="match status" value="1"/>
</dbReference>
<accession>A0ABQ8HCN2</accession>
<dbReference type="Pfam" id="PF07333">
    <property type="entry name" value="SLR1-BP"/>
    <property type="match status" value="1"/>
</dbReference>